<feature type="transmembrane region" description="Helical" evidence="10">
    <location>
        <begin position="56"/>
        <end position="74"/>
    </location>
</feature>
<keyword evidence="6 10" id="KW-1278">Translocase</keyword>
<comment type="function">
    <text evidence="10">Part of a membrane-bound complex that couples electron transfer with translocation of ions across the membrane.</text>
</comment>
<keyword evidence="9 10" id="KW-0472">Membrane</keyword>
<keyword evidence="8 10" id="KW-1133">Transmembrane helix</keyword>
<name>A0A0K2SQ74_LIMPI</name>
<evidence type="ECO:0000313" key="12">
    <source>
        <dbReference type="Proteomes" id="UP000065807"/>
    </source>
</evidence>
<comment type="similarity">
    <text evidence="10">Belongs to the NqrB/RnfD family.</text>
</comment>
<dbReference type="STRING" id="1555112.LIP_3434"/>
<dbReference type="Pfam" id="PF03116">
    <property type="entry name" value="NQR2_RnfD_RnfE"/>
    <property type="match status" value="1"/>
</dbReference>
<dbReference type="HAMAP" id="MF_00462">
    <property type="entry name" value="RsxD_RnfD"/>
    <property type="match status" value="1"/>
</dbReference>
<reference evidence="12" key="1">
    <citation type="submission" date="2015-07" db="EMBL/GenBank/DDBJ databases">
        <title>Complete genome sequence and phylogenetic analysis of Limnochorda pilosa.</title>
        <authorList>
            <person name="Watanabe M."/>
            <person name="Kojima H."/>
            <person name="Fukui M."/>
        </authorList>
    </citation>
    <scope>NUCLEOTIDE SEQUENCE [LARGE SCALE GENOMIC DNA]</scope>
    <source>
        <strain evidence="12">HC45</strain>
    </source>
</reference>
<evidence type="ECO:0000256" key="2">
    <source>
        <dbReference type="ARBA" id="ARBA00022553"/>
    </source>
</evidence>
<gene>
    <name evidence="10" type="primary">rnfD</name>
    <name evidence="11" type="ORF">LIP_3434</name>
</gene>
<keyword evidence="4 10" id="KW-0288">FMN</keyword>
<dbReference type="EMBL" id="AP014924">
    <property type="protein sequence ID" value="BAS29246.1"/>
    <property type="molecule type" value="Genomic_DNA"/>
</dbReference>
<feature type="transmembrane region" description="Helical" evidence="10">
    <location>
        <begin position="110"/>
        <end position="128"/>
    </location>
</feature>
<feature type="transmembrane region" description="Helical" evidence="10">
    <location>
        <begin position="140"/>
        <end position="161"/>
    </location>
</feature>
<keyword evidence="5 10" id="KW-0812">Transmembrane</keyword>
<keyword evidence="7 10" id="KW-0249">Electron transport</keyword>
<evidence type="ECO:0000256" key="4">
    <source>
        <dbReference type="ARBA" id="ARBA00022643"/>
    </source>
</evidence>
<protein>
    <recommendedName>
        <fullName evidence="10">Ion-translocating oxidoreductase complex subunit D</fullName>
        <ecNumber evidence="10">7.-.-.-</ecNumber>
    </recommendedName>
    <alternativeName>
        <fullName evidence="10">Rnf electron transport complex subunit D</fullName>
    </alternativeName>
</protein>
<dbReference type="AlphaFoldDB" id="A0A0K2SQ74"/>
<evidence type="ECO:0000313" key="11">
    <source>
        <dbReference type="EMBL" id="BAS29246.1"/>
    </source>
</evidence>
<feature type="transmembrane region" description="Helical" evidence="10">
    <location>
        <begin position="265"/>
        <end position="285"/>
    </location>
</feature>
<evidence type="ECO:0000256" key="10">
    <source>
        <dbReference type="HAMAP-Rule" id="MF_00462"/>
    </source>
</evidence>
<dbReference type="GO" id="GO:0005886">
    <property type="term" value="C:plasma membrane"/>
    <property type="evidence" value="ECO:0007669"/>
    <property type="project" value="UniProtKB-SubCell"/>
</dbReference>
<feature type="transmembrane region" description="Helical" evidence="10">
    <location>
        <begin position="240"/>
        <end position="258"/>
    </location>
</feature>
<dbReference type="PANTHER" id="PTHR30578:SF0">
    <property type="entry name" value="ION-TRANSLOCATING OXIDOREDUCTASE COMPLEX SUBUNIT D"/>
    <property type="match status" value="1"/>
</dbReference>
<keyword evidence="11" id="KW-0830">Ubiquinone</keyword>
<evidence type="ECO:0000256" key="1">
    <source>
        <dbReference type="ARBA" id="ARBA00022448"/>
    </source>
</evidence>
<proteinExistence type="inferred from homology"/>
<evidence type="ECO:0000256" key="6">
    <source>
        <dbReference type="ARBA" id="ARBA00022967"/>
    </source>
</evidence>
<dbReference type="RefSeq" id="WP_068140749.1">
    <property type="nucleotide sequence ID" value="NZ_AP014924.1"/>
</dbReference>
<dbReference type="InterPro" id="IPR011303">
    <property type="entry name" value="RnfD_bac"/>
</dbReference>
<dbReference type="NCBIfam" id="TIGR01946">
    <property type="entry name" value="rnfD"/>
    <property type="match status" value="1"/>
</dbReference>
<dbReference type="EC" id="7.-.-.-" evidence="10"/>
<accession>A0A0K2SQ74</accession>
<evidence type="ECO:0000256" key="5">
    <source>
        <dbReference type="ARBA" id="ARBA00022692"/>
    </source>
</evidence>
<keyword evidence="10" id="KW-1003">Cell membrane</keyword>
<dbReference type="OrthoDB" id="9776359at2"/>
<feature type="transmembrane region" description="Helical" evidence="10">
    <location>
        <begin position="291"/>
        <end position="309"/>
    </location>
</feature>
<organism evidence="11 12">
    <name type="scientific">Limnochorda pilosa</name>
    <dbReference type="NCBI Taxonomy" id="1555112"/>
    <lineage>
        <taxon>Bacteria</taxon>
        <taxon>Bacillati</taxon>
        <taxon>Bacillota</taxon>
        <taxon>Limnochordia</taxon>
        <taxon>Limnochordales</taxon>
        <taxon>Limnochordaceae</taxon>
        <taxon>Limnochorda</taxon>
    </lineage>
</organism>
<sequence length="321" mass="33098">MSTAPTTVTQDGSAPSRPPLVIGPAPYTHAALTRQTITSVFTAALVPALGVAIHLFGWRSLAVAVLAVAGAYGAEVLARWARGRSLAVPAGPALVTGLVLALSLPPGVPLWLPVVGALFGVLVAQELFGGYGYQLFHPAMVGRVFLMVSFPALMGGWLQPFDLVTGATPLAQLREGAGLDVWRLFAGTTAGSLGETSAPAILLGGALLLASRVADWRPVVGMLATVAAMGWAFGEPPLTELLAGGVLFGAFFVTTDPVTTPLTRLGRLLFGVGAGAVTMVIRLWASYPEGVAFSILFMNSLVPLVNLLTRPRPRKGATAGA</sequence>
<evidence type="ECO:0000256" key="7">
    <source>
        <dbReference type="ARBA" id="ARBA00022982"/>
    </source>
</evidence>
<dbReference type="KEGG" id="lpil:LIP_3434"/>
<reference evidence="12" key="2">
    <citation type="journal article" date="2016" name="Int. J. Syst. Evol. Microbiol.">
        <title>Complete genome sequence and cell structure of Limnochorda pilosa, a Gram-negative spore-former within the phylum Firmicutes.</title>
        <authorList>
            <person name="Watanabe M."/>
            <person name="Kojima H."/>
            <person name="Fukui M."/>
        </authorList>
    </citation>
    <scope>NUCLEOTIDE SEQUENCE [LARGE SCALE GENOMIC DNA]</scope>
    <source>
        <strain evidence="12">HC45</strain>
    </source>
</reference>
<dbReference type="PANTHER" id="PTHR30578">
    <property type="entry name" value="ELECTRON TRANSPORT COMPLEX PROTEIN RNFD"/>
    <property type="match status" value="1"/>
</dbReference>
<keyword evidence="2 10" id="KW-0597">Phosphoprotein</keyword>
<feature type="modified residue" description="FMN phosphoryl threonine" evidence="10">
    <location>
        <position position="168"/>
    </location>
</feature>
<dbReference type="GO" id="GO:0055085">
    <property type="term" value="P:transmembrane transport"/>
    <property type="evidence" value="ECO:0007669"/>
    <property type="project" value="InterPro"/>
</dbReference>
<keyword evidence="12" id="KW-1185">Reference proteome</keyword>
<keyword evidence="1 10" id="KW-0813">Transport</keyword>
<comment type="subcellular location">
    <subcellularLocation>
        <location evidence="10">Cell membrane</location>
        <topology evidence="10">Multi-pass membrane protein</topology>
    </subcellularLocation>
</comment>
<feature type="transmembrane region" description="Helical" evidence="10">
    <location>
        <begin position="86"/>
        <end position="104"/>
    </location>
</feature>
<evidence type="ECO:0000256" key="9">
    <source>
        <dbReference type="ARBA" id="ARBA00023136"/>
    </source>
</evidence>
<comment type="subunit">
    <text evidence="10">The complex is composed of six subunits: RnfA, RnfB, RnfC, RnfD, RnfE and RnfG.</text>
</comment>
<dbReference type="GO" id="GO:0022900">
    <property type="term" value="P:electron transport chain"/>
    <property type="evidence" value="ECO:0007669"/>
    <property type="project" value="UniProtKB-UniRule"/>
</dbReference>
<evidence type="ECO:0000256" key="8">
    <source>
        <dbReference type="ARBA" id="ARBA00022989"/>
    </source>
</evidence>
<dbReference type="PATRIC" id="fig|1555112.3.peg.3470"/>
<dbReference type="Proteomes" id="UP000065807">
    <property type="component" value="Chromosome"/>
</dbReference>
<dbReference type="InterPro" id="IPR004338">
    <property type="entry name" value="NqrB/RnfD"/>
</dbReference>
<keyword evidence="3 10" id="KW-0285">Flavoprotein</keyword>
<comment type="cofactor">
    <cofactor evidence="10">
        <name>FMN</name>
        <dbReference type="ChEBI" id="CHEBI:58210"/>
    </cofactor>
</comment>
<evidence type="ECO:0000256" key="3">
    <source>
        <dbReference type="ARBA" id="ARBA00022630"/>
    </source>
</evidence>